<dbReference type="CDD" id="cd00093">
    <property type="entry name" value="HTH_XRE"/>
    <property type="match status" value="1"/>
</dbReference>
<dbReference type="InterPro" id="IPR010982">
    <property type="entry name" value="Lambda_DNA-bd_dom_sf"/>
</dbReference>
<dbReference type="AlphaFoldDB" id="A0A9D1H233"/>
<evidence type="ECO:0000313" key="3">
    <source>
        <dbReference type="Proteomes" id="UP000824165"/>
    </source>
</evidence>
<dbReference type="Pfam" id="PF13443">
    <property type="entry name" value="HTH_26"/>
    <property type="match status" value="1"/>
</dbReference>
<reference evidence="2" key="2">
    <citation type="journal article" date="2021" name="PeerJ">
        <title>Extensive microbial diversity within the chicken gut microbiome revealed by metagenomics and culture.</title>
        <authorList>
            <person name="Gilroy R."/>
            <person name="Ravi A."/>
            <person name="Getino M."/>
            <person name="Pursley I."/>
            <person name="Horton D.L."/>
            <person name="Alikhan N.F."/>
            <person name="Baker D."/>
            <person name="Gharbi K."/>
            <person name="Hall N."/>
            <person name="Watson M."/>
            <person name="Adriaenssens E.M."/>
            <person name="Foster-Nyarko E."/>
            <person name="Jarju S."/>
            <person name="Secka A."/>
            <person name="Antonio M."/>
            <person name="Oren A."/>
            <person name="Chaudhuri R.R."/>
            <person name="La Ragione R."/>
            <person name="Hildebrand F."/>
            <person name="Pallen M.J."/>
        </authorList>
    </citation>
    <scope>NUCLEOTIDE SEQUENCE</scope>
    <source>
        <strain evidence="2">CHK181-108</strain>
    </source>
</reference>
<organism evidence="2 3">
    <name type="scientific">Candidatus Ornithomonoglobus intestinigallinarum</name>
    <dbReference type="NCBI Taxonomy" id="2840894"/>
    <lineage>
        <taxon>Bacteria</taxon>
        <taxon>Bacillati</taxon>
        <taxon>Bacillota</taxon>
        <taxon>Clostridia</taxon>
        <taxon>Candidatus Ornithomonoglobus</taxon>
    </lineage>
</organism>
<feature type="non-terminal residue" evidence="2">
    <location>
        <position position="211"/>
    </location>
</feature>
<dbReference type="SUPFAM" id="SSF47413">
    <property type="entry name" value="lambda repressor-like DNA-binding domains"/>
    <property type="match status" value="1"/>
</dbReference>
<dbReference type="EMBL" id="DVLU01000028">
    <property type="protein sequence ID" value="HIT84863.1"/>
    <property type="molecule type" value="Genomic_DNA"/>
</dbReference>
<reference evidence="2" key="1">
    <citation type="submission" date="2020-10" db="EMBL/GenBank/DDBJ databases">
        <authorList>
            <person name="Gilroy R."/>
        </authorList>
    </citation>
    <scope>NUCLEOTIDE SEQUENCE</scope>
    <source>
        <strain evidence="2">CHK181-108</strain>
    </source>
</reference>
<dbReference type="Gene3D" id="1.10.260.40">
    <property type="entry name" value="lambda repressor-like DNA-binding domains"/>
    <property type="match status" value="1"/>
</dbReference>
<dbReference type="PROSITE" id="PS50943">
    <property type="entry name" value="HTH_CROC1"/>
    <property type="match status" value="1"/>
</dbReference>
<dbReference type="InterPro" id="IPR001387">
    <property type="entry name" value="Cro/C1-type_HTH"/>
</dbReference>
<evidence type="ECO:0000259" key="1">
    <source>
        <dbReference type="PROSITE" id="PS50943"/>
    </source>
</evidence>
<proteinExistence type="predicted"/>
<dbReference type="GO" id="GO:0003677">
    <property type="term" value="F:DNA binding"/>
    <property type="evidence" value="ECO:0007669"/>
    <property type="project" value="InterPro"/>
</dbReference>
<feature type="domain" description="HTH cro/C1-type" evidence="1">
    <location>
        <begin position="152"/>
        <end position="209"/>
    </location>
</feature>
<dbReference type="SMART" id="SM00530">
    <property type="entry name" value="HTH_XRE"/>
    <property type="match status" value="1"/>
</dbReference>
<gene>
    <name evidence="2" type="ORF">IAA60_03030</name>
</gene>
<name>A0A9D1H233_9FIRM</name>
<protein>
    <submittedName>
        <fullName evidence="2">Helix-turn-helix transcriptional regulator</fullName>
    </submittedName>
</protein>
<dbReference type="Proteomes" id="UP000824165">
    <property type="component" value="Unassembled WGS sequence"/>
</dbReference>
<accession>A0A9D1H233</accession>
<evidence type="ECO:0000313" key="2">
    <source>
        <dbReference type="EMBL" id="HIT84863.1"/>
    </source>
</evidence>
<comment type="caution">
    <text evidence="2">The sequence shown here is derived from an EMBL/GenBank/DDBJ whole genome shotgun (WGS) entry which is preliminary data.</text>
</comment>
<sequence length="211" mass="24156">MTRAYNELYLKDAMDNLGEMFDYAQKSCNTKPELIWDLFIASGYAERFASGIPAVISGKSGTELAMEILGEYDAFQDFPEPRKNGRLSKAYWCGSMLAYYQWRTVRSFRDIREQIAYSDIEDLYPKLHNELPERAAEAIDRLIQRQNKPARLHTLRLASGYTQSGLAEQSGLNIKTLQSYEIRGKNINRAAAESLMMLARTLGCRIEDLME</sequence>